<sequence>MEGFRRGQQRAIRRVLARQSTLLVLPTGAGKSLCYQLPALLSTQVGRRKRKQQPGRRKQKHPPGPGKRNTAARLSTQVALVVSPLLALIADQMASLPPALRGVLLSSEQQPHERRATYAALRCRDACGAAASRLLFVAPAHCLSEWSHNFRPAYMHVGAVLRSLGVDTVLAMTATATARTAASICSSLSLPPEGVLRVDELRANLEV</sequence>
<evidence type="ECO:0000313" key="4">
    <source>
        <dbReference type="EnsemblProtists" id="EOD15463"/>
    </source>
</evidence>
<accession>A0A0D3IW28</accession>
<comment type="similarity">
    <text evidence="1">Belongs to the helicase family. RecQ subfamily.</text>
</comment>
<dbReference type="PANTHER" id="PTHR13710">
    <property type="entry name" value="DNA HELICASE RECQ FAMILY MEMBER"/>
    <property type="match status" value="1"/>
</dbReference>
<dbReference type="RefSeq" id="XP_005767892.1">
    <property type="nucleotide sequence ID" value="XM_005767835.1"/>
</dbReference>
<feature type="domain" description="Helicase ATP-binding" evidence="3">
    <location>
        <begin position="12"/>
        <end position="194"/>
    </location>
</feature>
<evidence type="ECO:0000259" key="3">
    <source>
        <dbReference type="PROSITE" id="PS51192"/>
    </source>
</evidence>
<evidence type="ECO:0000313" key="5">
    <source>
        <dbReference type="Proteomes" id="UP000013827"/>
    </source>
</evidence>
<evidence type="ECO:0000256" key="2">
    <source>
        <dbReference type="SAM" id="MobiDB-lite"/>
    </source>
</evidence>
<dbReference type="InterPro" id="IPR014001">
    <property type="entry name" value="Helicase_ATP-bd"/>
</dbReference>
<dbReference type="GO" id="GO:0043138">
    <property type="term" value="F:3'-5' DNA helicase activity"/>
    <property type="evidence" value="ECO:0007669"/>
    <property type="project" value="TreeGrafter"/>
</dbReference>
<dbReference type="Gene3D" id="3.40.50.300">
    <property type="entry name" value="P-loop containing nucleotide triphosphate hydrolases"/>
    <property type="match status" value="2"/>
</dbReference>
<dbReference type="GO" id="GO:0009378">
    <property type="term" value="F:four-way junction helicase activity"/>
    <property type="evidence" value="ECO:0007669"/>
    <property type="project" value="TreeGrafter"/>
</dbReference>
<dbReference type="SMART" id="SM00487">
    <property type="entry name" value="DEXDc"/>
    <property type="match status" value="1"/>
</dbReference>
<dbReference type="SUPFAM" id="SSF52540">
    <property type="entry name" value="P-loop containing nucleoside triphosphate hydrolases"/>
    <property type="match status" value="1"/>
</dbReference>
<dbReference type="Pfam" id="PF00270">
    <property type="entry name" value="DEAD"/>
    <property type="match status" value="1"/>
</dbReference>
<proteinExistence type="inferred from homology"/>
<evidence type="ECO:0000256" key="1">
    <source>
        <dbReference type="ARBA" id="ARBA00005446"/>
    </source>
</evidence>
<reference evidence="4" key="2">
    <citation type="submission" date="2024-10" db="UniProtKB">
        <authorList>
            <consortium name="EnsemblProtists"/>
        </authorList>
    </citation>
    <scope>IDENTIFICATION</scope>
</reference>
<dbReference type="KEGG" id="ehx:EMIHUDRAFT_245851"/>
<dbReference type="GO" id="GO:0003676">
    <property type="term" value="F:nucleic acid binding"/>
    <property type="evidence" value="ECO:0007669"/>
    <property type="project" value="InterPro"/>
</dbReference>
<dbReference type="PROSITE" id="PS51192">
    <property type="entry name" value="HELICASE_ATP_BIND_1"/>
    <property type="match status" value="1"/>
</dbReference>
<dbReference type="GO" id="GO:0005694">
    <property type="term" value="C:chromosome"/>
    <property type="evidence" value="ECO:0007669"/>
    <property type="project" value="TreeGrafter"/>
</dbReference>
<dbReference type="GO" id="GO:0005737">
    <property type="term" value="C:cytoplasm"/>
    <property type="evidence" value="ECO:0007669"/>
    <property type="project" value="TreeGrafter"/>
</dbReference>
<dbReference type="GO" id="GO:0005634">
    <property type="term" value="C:nucleus"/>
    <property type="evidence" value="ECO:0007669"/>
    <property type="project" value="TreeGrafter"/>
</dbReference>
<dbReference type="InterPro" id="IPR027417">
    <property type="entry name" value="P-loop_NTPase"/>
</dbReference>
<dbReference type="PANTHER" id="PTHR13710:SF108">
    <property type="entry name" value="ATP-DEPENDENT DNA HELICASE Q4"/>
    <property type="match status" value="1"/>
</dbReference>
<dbReference type="Proteomes" id="UP000013827">
    <property type="component" value="Unassembled WGS sequence"/>
</dbReference>
<dbReference type="GeneID" id="17261610"/>
<dbReference type="eggNOG" id="KOG0351">
    <property type="taxonomic scope" value="Eukaryota"/>
</dbReference>
<feature type="region of interest" description="Disordered" evidence="2">
    <location>
        <begin position="44"/>
        <end position="72"/>
    </location>
</feature>
<dbReference type="InterPro" id="IPR011545">
    <property type="entry name" value="DEAD/DEAH_box_helicase_dom"/>
</dbReference>
<dbReference type="GO" id="GO:0005524">
    <property type="term" value="F:ATP binding"/>
    <property type="evidence" value="ECO:0007669"/>
    <property type="project" value="InterPro"/>
</dbReference>
<dbReference type="HOGENOM" id="CLU_1328511_0_0_1"/>
<name>A0A0D3IW28_EMIH1</name>
<dbReference type="GO" id="GO:0000724">
    <property type="term" value="P:double-strand break repair via homologous recombination"/>
    <property type="evidence" value="ECO:0007669"/>
    <property type="project" value="TreeGrafter"/>
</dbReference>
<keyword evidence="5" id="KW-1185">Reference proteome</keyword>
<dbReference type="PaxDb" id="2903-EOD15463"/>
<feature type="compositionally biased region" description="Basic residues" evidence="2">
    <location>
        <begin position="46"/>
        <end position="61"/>
    </location>
</feature>
<organism evidence="4 5">
    <name type="scientific">Emiliania huxleyi (strain CCMP1516)</name>
    <dbReference type="NCBI Taxonomy" id="280463"/>
    <lineage>
        <taxon>Eukaryota</taxon>
        <taxon>Haptista</taxon>
        <taxon>Haptophyta</taxon>
        <taxon>Prymnesiophyceae</taxon>
        <taxon>Isochrysidales</taxon>
        <taxon>Noelaerhabdaceae</taxon>
        <taxon>Emiliania</taxon>
    </lineage>
</organism>
<reference evidence="5" key="1">
    <citation type="journal article" date="2013" name="Nature">
        <title>Pan genome of the phytoplankton Emiliania underpins its global distribution.</title>
        <authorList>
            <person name="Read B.A."/>
            <person name="Kegel J."/>
            <person name="Klute M.J."/>
            <person name="Kuo A."/>
            <person name="Lefebvre S.C."/>
            <person name="Maumus F."/>
            <person name="Mayer C."/>
            <person name="Miller J."/>
            <person name="Monier A."/>
            <person name="Salamov A."/>
            <person name="Young J."/>
            <person name="Aguilar M."/>
            <person name="Claverie J.M."/>
            <person name="Frickenhaus S."/>
            <person name="Gonzalez K."/>
            <person name="Herman E.K."/>
            <person name="Lin Y.C."/>
            <person name="Napier J."/>
            <person name="Ogata H."/>
            <person name="Sarno A.F."/>
            <person name="Shmutz J."/>
            <person name="Schroeder D."/>
            <person name="de Vargas C."/>
            <person name="Verret F."/>
            <person name="von Dassow P."/>
            <person name="Valentin K."/>
            <person name="Van de Peer Y."/>
            <person name="Wheeler G."/>
            <person name="Dacks J.B."/>
            <person name="Delwiche C.F."/>
            <person name="Dyhrman S.T."/>
            <person name="Glockner G."/>
            <person name="John U."/>
            <person name="Richards T."/>
            <person name="Worden A.Z."/>
            <person name="Zhang X."/>
            <person name="Grigoriev I.V."/>
            <person name="Allen A.E."/>
            <person name="Bidle K."/>
            <person name="Borodovsky M."/>
            <person name="Bowler C."/>
            <person name="Brownlee C."/>
            <person name="Cock J.M."/>
            <person name="Elias M."/>
            <person name="Gladyshev V.N."/>
            <person name="Groth M."/>
            <person name="Guda C."/>
            <person name="Hadaegh A."/>
            <person name="Iglesias-Rodriguez M.D."/>
            <person name="Jenkins J."/>
            <person name="Jones B.M."/>
            <person name="Lawson T."/>
            <person name="Leese F."/>
            <person name="Lindquist E."/>
            <person name="Lobanov A."/>
            <person name="Lomsadze A."/>
            <person name="Malik S.B."/>
            <person name="Marsh M.E."/>
            <person name="Mackinder L."/>
            <person name="Mock T."/>
            <person name="Mueller-Roeber B."/>
            <person name="Pagarete A."/>
            <person name="Parker M."/>
            <person name="Probert I."/>
            <person name="Quesneville H."/>
            <person name="Raines C."/>
            <person name="Rensing S.A."/>
            <person name="Riano-Pachon D.M."/>
            <person name="Richier S."/>
            <person name="Rokitta S."/>
            <person name="Shiraiwa Y."/>
            <person name="Soanes D.M."/>
            <person name="van der Giezen M."/>
            <person name="Wahlund T.M."/>
            <person name="Williams B."/>
            <person name="Wilson W."/>
            <person name="Wolfe G."/>
            <person name="Wurch L.L."/>
        </authorList>
    </citation>
    <scope>NUCLEOTIDE SEQUENCE</scope>
</reference>
<protein>
    <recommendedName>
        <fullName evidence="3">Helicase ATP-binding domain-containing protein</fullName>
    </recommendedName>
</protein>
<dbReference type="EnsemblProtists" id="EOD15463">
    <property type="protein sequence ID" value="EOD15463"/>
    <property type="gene ID" value="EMIHUDRAFT_245851"/>
</dbReference>
<dbReference type="STRING" id="2903.R1BYZ3"/>
<dbReference type="AlphaFoldDB" id="A0A0D3IW28"/>